<dbReference type="PANTHER" id="PTHR33564:SF11">
    <property type="entry name" value="OS06G0604600 PROTEIN"/>
    <property type="match status" value="1"/>
</dbReference>
<name>A0A2Z7DAD0_9LAMI</name>
<keyword evidence="1" id="KW-0472">Membrane</keyword>
<feature type="transmembrane region" description="Helical" evidence="1">
    <location>
        <begin position="6"/>
        <end position="26"/>
    </location>
</feature>
<dbReference type="Proteomes" id="UP000250235">
    <property type="component" value="Unassembled WGS sequence"/>
</dbReference>
<dbReference type="OrthoDB" id="695890at2759"/>
<protein>
    <submittedName>
        <fullName evidence="2">Uncharacterized protein</fullName>
    </submittedName>
</protein>
<proteinExistence type="predicted"/>
<keyword evidence="3" id="KW-1185">Reference proteome</keyword>
<sequence length="130" mass="14782">MLTSQALVLATAMAASAGTLIIFNLLQERYTPIPRKQDSRIHGKEALKSCLSSGGKRRNGKRRIKKVRFADDVKDSRRDLNEKFERKAGEKIESSCCGKEMLGLRRMPANRVALYSGILRNRVQMMEYSY</sequence>
<evidence type="ECO:0000256" key="1">
    <source>
        <dbReference type="SAM" id="Phobius"/>
    </source>
</evidence>
<reference evidence="2 3" key="1">
    <citation type="journal article" date="2015" name="Proc. Natl. Acad. Sci. U.S.A.">
        <title>The resurrection genome of Boea hygrometrica: A blueprint for survival of dehydration.</title>
        <authorList>
            <person name="Xiao L."/>
            <person name="Yang G."/>
            <person name="Zhang L."/>
            <person name="Yang X."/>
            <person name="Zhao S."/>
            <person name="Ji Z."/>
            <person name="Zhou Q."/>
            <person name="Hu M."/>
            <person name="Wang Y."/>
            <person name="Chen M."/>
            <person name="Xu Y."/>
            <person name="Jin H."/>
            <person name="Xiao X."/>
            <person name="Hu G."/>
            <person name="Bao F."/>
            <person name="Hu Y."/>
            <person name="Wan P."/>
            <person name="Li L."/>
            <person name="Deng X."/>
            <person name="Kuang T."/>
            <person name="Xiang C."/>
            <person name="Zhu J.K."/>
            <person name="Oliver M.J."/>
            <person name="He Y."/>
        </authorList>
    </citation>
    <scope>NUCLEOTIDE SEQUENCE [LARGE SCALE GENOMIC DNA]</scope>
    <source>
        <strain evidence="3">cv. XS01</strain>
    </source>
</reference>
<organism evidence="2 3">
    <name type="scientific">Dorcoceras hygrometricum</name>
    <dbReference type="NCBI Taxonomy" id="472368"/>
    <lineage>
        <taxon>Eukaryota</taxon>
        <taxon>Viridiplantae</taxon>
        <taxon>Streptophyta</taxon>
        <taxon>Embryophyta</taxon>
        <taxon>Tracheophyta</taxon>
        <taxon>Spermatophyta</taxon>
        <taxon>Magnoliopsida</taxon>
        <taxon>eudicotyledons</taxon>
        <taxon>Gunneridae</taxon>
        <taxon>Pentapetalae</taxon>
        <taxon>asterids</taxon>
        <taxon>lamiids</taxon>
        <taxon>Lamiales</taxon>
        <taxon>Gesneriaceae</taxon>
        <taxon>Didymocarpoideae</taxon>
        <taxon>Trichosporeae</taxon>
        <taxon>Loxocarpinae</taxon>
        <taxon>Dorcoceras</taxon>
    </lineage>
</organism>
<dbReference type="PANTHER" id="PTHR33564">
    <property type="entry name" value="TRANSMEMBRANE PROTEIN"/>
    <property type="match status" value="1"/>
</dbReference>
<gene>
    <name evidence="2" type="ORF">F511_06073</name>
</gene>
<keyword evidence="1" id="KW-0812">Transmembrane</keyword>
<evidence type="ECO:0000313" key="2">
    <source>
        <dbReference type="EMBL" id="KZV56056.1"/>
    </source>
</evidence>
<keyword evidence="1" id="KW-1133">Transmembrane helix</keyword>
<evidence type="ECO:0000313" key="3">
    <source>
        <dbReference type="Proteomes" id="UP000250235"/>
    </source>
</evidence>
<accession>A0A2Z7DAD0</accession>
<dbReference type="EMBL" id="KQ988415">
    <property type="protein sequence ID" value="KZV56056.1"/>
    <property type="molecule type" value="Genomic_DNA"/>
</dbReference>
<dbReference type="AlphaFoldDB" id="A0A2Z7DAD0"/>